<evidence type="ECO:0000256" key="1">
    <source>
        <dbReference type="SAM" id="MobiDB-lite"/>
    </source>
</evidence>
<dbReference type="AlphaFoldDB" id="A0A7S4Q182"/>
<sequence>MSDQRYLRLAKLHDACFHFLSDRLDVEFDGLHSAVRAAQRRGLLAAPTVKCMMRLDHAFHVCRHLTQSKANGIFGWLCTEVQSEHPAADGPDVGVDLRPGLDAEPPWV</sequence>
<evidence type="ECO:0000313" key="2">
    <source>
        <dbReference type="EMBL" id="CAE4569153.1"/>
    </source>
</evidence>
<dbReference type="EMBL" id="HBNR01013581">
    <property type="protein sequence ID" value="CAE4569153.1"/>
    <property type="molecule type" value="Transcribed_RNA"/>
</dbReference>
<proteinExistence type="predicted"/>
<feature type="region of interest" description="Disordered" evidence="1">
    <location>
        <begin position="85"/>
        <end position="108"/>
    </location>
</feature>
<reference evidence="2" key="1">
    <citation type="submission" date="2021-01" db="EMBL/GenBank/DDBJ databases">
        <authorList>
            <person name="Corre E."/>
            <person name="Pelletier E."/>
            <person name="Niang G."/>
            <person name="Scheremetjew M."/>
            <person name="Finn R."/>
            <person name="Kale V."/>
            <person name="Holt S."/>
            <person name="Cochrane G."/>
            <person name="Meng A."/>
            <person name="Brown T."/>
            <person name="Cohen L."/>
        </authorList>
    </citation>
    <scope>NUCLEOTIDE SEQUENCE</scope>
    <source>
        <strain evidence="2">CCMP3105</strain>
    </source>
</reference>
<organism evidence="2">
    <name type="scientific">Alexandrium monilatum</name>
    <dbReference type="NCBI Taxonomy" id="311494"/>
    <lineage>
        <taxon>Eukaryota</taxon>
        <taxon>Sar</taxon>
        <taxon>Alveolata</taxon>
        <taxon>Dinophyceae</taxon>
        <taxon>Gonyaulacales</taxon>
        <taxon>Pyrocystaceae</taxon>
        <taxon>Alexandrium</taxon>
    </lineage>
</organism>
<accession>A0A7S4Q182</accession>
<name>A0A7S4Q182_9DINO</name>
<protein>
    <submittedName>
        <fullName evidence="2">Uncharacterized protein</fullName>
    </submittedName>
</protein>
<gene>
    <name evidence="2" type="ORF">AMON00008_LOCUS8772</name>
</gene>